<evidence type="ECO:0000256" key="1">
    <source>
        <dbReference type="ARBA" id="ARBA00007549"/>
    </source>
</evidence>
<feature type="compositionally biased region" description="Low complexity" evidence="3">
    <location>
        <begin position="942"/>
        <end position="956"/>
    </location>
</feature>
<dbReference type="Pfam" id="PF26116">
    <property type="entry name" value="FAM13A"/>
    <property type="match status" value="1"/>
</dbReference>
<accession>A0A6P8YEA1</accession>
<dbReference type="InterPro" id="IPR059029">
    <property type="entry name" value="FAM13A_dom"/>
</dbReference>
<dbReference type="PANTHER" id="PTHR15904:SF17">
    <property type="entry name" value="RHO-GAP DOMAIN-CONTAINING PROTEIN"/>
    <property type="match status" value="1"/>
</dbReference>
<evidence type="ECO:0000256" key="2">
    <source>
        <dbReference type="SAM" id="Coils"/>
    </source>
</evidence>
<comment type="similarity">
    <text evidence="1">Belongs to the FAM13 family.</text>
</comment>
<feature type="compositionally biased region" description="Acidic residues" evidence="3">
    <location>
        <begin position="572"/>
        <end position="588"/>
    </location>
</feature>
<feature type="region of interest" description="Disordered" evidence="3">
    <location>
        <begin position="24"/>
        <end position="72"/>
    </location>
</feature>
<feature type="compositionally biased region" description="Polar residues" evidence="3">
    <location>
        <begin position="547"/>
        <end position="558"/>
    </location>
</feature>
<evidence type="ECO:0000313" key="5">
    <source>
        <dbReference type="Proteomes" id="UP000515158"/>
    </source>
</evidence>
<keyword evidence="2" id="KW-0175">Coiled coil</keyword>
<dbReference type="AlphaFoldDB" id="A0A6P8YEA1"/>
<feature type="compositionally biased region" description="Basic residues" evidence="3">
    <location>
        <begin position="510"/>
        <end position="523"/>
    </location>
</feature>
<dbReference type="RefSeq" id="XP_034238043.1">
    <property type="nucleotide sequence ID" value="XM_034382152.1"/>
</dbReference>
<protein>
    <submittedName>
        <fullName evidence="6">Protein FAM13B</fullName>
    </submittedName>
</protein>
<dbReference type="InterPro" id="IPR000198">
    <property type="entry name" value="RhoGAP_dom"/>
</dbReference>
<dbReference type="PROSITE" id="PS50238">
    <property type="entry name" value="RHOGAP"/>
    <property type="match status" value="1"/>
</dbReference>
<feature type="compositionally biased region" description="Polar residues" evidence="3">
    <location>
        <begin position="930"/>
        <end position="941"/>
    </location>
</feature>
<sequence>MRRPTLCGDVRAVDPDADDVACLHREASRTTSRTTSRSTSDRGSSYGQPQDVSGQGLQGLQGHPHRQGLGRLSRVKRLITDSLLGGRGGRGASVAAGPAASKASKANKQFGIPLCDVALTKDGVPVVVAKICSYLENHGLQSEGLFQSSSANHRLADGLRASLDLEGSGDVFSTALLLLMWLKELPEPIVWGHVAAELLSVHDKVSEESVGTWRQAIRLVLCTLPETNLRLLRYILRFLHRYNQHQQQRTSKNGPQSMLSHLGSIFAPLLLLRGFEYYGAEQLSRASILTSRLIQDHASVFHQWILDHPNEVPSKPNDKSPMFFKKNNLGEISRMNVEDTENASSSQHRKRKERNESANSNQSHDRKVIRSSSAERHIELTFADKTNESIRRVSSHEDFSRVKQKMKASTCNKAKFTTVVELSDQPPAVHLPLHECNHIDSPIATKDVNISTQIPVQDSGLTQKENELLRDQPYSIKARDRYPAEIHEDEHEKRRSCERFSRSLLPPRSVARRNVGRKKRTHHSSSTLTVVSNKSVKDQDDKDLFKISSNKPDTTVTQHPPDLPDQNSLSSEEQDDDLEPAAEIDSLSDESRPGSSHSFLQLHPPERERSPSPSISPCTPPLDLTTLHQSVDSSEPVASRVGWDYVRPQHQEEDAGRGILLSPRNSMILSRRVFMDHNIPPSPPGDHHGSCLVNPALDVENVIKKMNKQIASIKKKLKRYEEGFERELGYRPSQSDKMANKDIKKLCTDLSHIRKELKEIKENPLSAMNTQSEARSIHHCVSGLDGSTGLAYFSGIEDTVAEVERRLKEKRRIGGRPESIDDMSPEEHAAEKLAMQKALLLLEKICGRASSKQDREIVRPLYDRYRTLKRIVARAGSSKLKDSINELETIHEHEAMDFTPSTSFSIMGDGSADMMLPVVSVGSIVTNASSSSPAIGLQNQPSMEETSDSQTSSSDSLGENLHALPLSDLVLQLTQTREEKKKLRRLLREQEEHFQLQTGRRMQREDRVALPGDAGAAKDFATIYSSYKQTKAKLRLLEALVAKQR</sequence>
<dbReference type="InterPro" id="IPR008936">
    <property type="entry name" value="Rho_GTPase_activation_prot"/>
</dbReference>
<dbReference type="SMART" id="SM00324">
    <property type="entry name" value="RhoGAP"/>
    <property type="match status" value="1"/>
</dbReference>
<dbReference type="InParanoid" id="A0A6P8YEA1"/>
<dbReference type="SUPFAM" id="SSF48350">
    <property type="entry name" value="GTPase activation domain, GAP"/>
    <property type="match status" value="1"/>
</dbReference>
<dbReference type="PANTHER" id="PTHR15904">
    <property type="entry name" value="FAM13"/>
    <property type="match status" value="1"/>
</dbReference>
<keyword evidence="5" id="KW-1185">Reference proteome</keyword>
<organism evidence="6">
    <name type="scientific">Thrips palmi</name>
    <name type="common">Melon thrips</name>
    <dbReference type="NCBI Taxonomy" id="161013"/>
    <lineage>
        <taxon>Eukaryota</taxon>
        <taxon>Metazoa</taxon>
        <taxon>Ecdysozoa</taxon>
        <taxon>Arthropoda</taxon>
        <taxon>Hexapoda</taxon>
        <taxon>Insecta</taxon>
        <taxon>Pterygota</taxon>
        <taxon>Neoptera</taxon>
        <taxon>Paraneoptera</taxon>
        <taxon>Thysanoptera</taxon>
        <taxon>Terebrantia</taxon>
        <taxon>Thripoidea</taxon>
        <taxon>Thripidae</taxon>
        <taxon>Thrips</taxon>
    </lineage>
</organism>
<evidence type="ECO:0000313" key="6">
    <source>
        <dbReference type="RefSeq" id="XP_034238043.1"/>
    </source>
</evidence>
<feature type="compositionally biased region" description="Low complexity" evidence="3">
    <location>
        <begin position="29"/>
        <end position="45"/>
    </location>
</feature>
<feature type="region of interest" description="Disordered" evidence="3">
    <location>
        <begin position="334"/>
        <end position="372"/>
    </location>
</feature>
<dbReference type="KEGG" id="tpal:117643317"/>
<feature type="coiled-coil region" evidence="2">
    <location>
        <begin position="696"/>
        <end position="763"/>
    </location>
</feature>
<feature type="coiled-coil region" evidence="2">
    <location>
        <begin position="966"/>
        <end position="993"/>
    </location>
</feature>
<evidence type="ECO:0000259" key="4">
    <source>
        <dbReference type="PROSITE" id="PS50238"/>
    </source>
</evidence>
<proteinExistence type="inferred from homology"/>
<feature type="region of interest" description="Disordered" evidence="3">
    <location>
        <begin position="486"/>
        <end position="638"/>
    </location>
</feature>
<dbReference type="Gene3D" id="1.10.555.10">
    <property type="entry name" value="Rho GTPase activation protein"/>
    <property type="match status" value="1"/>
</dbReference>
<feature type="region of interest" description="Disordered" evidence="3">
    <location>
        <begin position="930"/>
        <end position="959"/>
    </location>
</feature>
<dbReference type="Proteomes" id="UP000515158">
    <property type="component" value="Unplaced"/>
</dbReference>
<name>A0A6P8YEA1_THRPL</name>
<dbReference type="Pfam" id="PF00620">
    <property type="entry name" value="RhoGAP"/>
    <property type="match status" value="1"/>
</dbReference>
<dbReference type="OrthoDB" id="185175at2759"/>
<dbReference type="GeneID" id="117643317"/>
<dbReference type="InterPro" id="IPR039102">
    <property type="entry name" value="FAM13"/>
</dbReference>
<dbReference type="GO" id="GO:0007165">
    <property type="term" value="P:signal transduction"/>
    <property type="evidence" value="ECO:0007669"/>
    <property type="project" value="InterPro"/>
</dbReference>
<gene>
    <name evidence="6" type="primary">LOC117643317</name>
</gene>
<feature type="domain" description="Rho-GAP" evidence="4">
    <location>
        <begin position="112"/>
        <end position="301"/>
    </location>
</feature>
<reference evidence="6" key="1">
    <citation type="submission" date="2025-08" db="UniProtKB">
        <authorList>
            <consortium name="RefSeq"/>
        </authorList>
    </citation>
    <scope>IDENTIFICATION</scope>
    <source>
        <tissue evidence="6">Total insect</tissue>
    </source>
</reference>
<feature type="compositionally biased region" description="Basic and acidic residues" evidence="3">
    <location>
        <begin position="486"/>
        <end position="501"/>
    </location>
</feature>
<feature type="compositionally biased region" description="Basic and acidic residues" evidence="3">
    <location>
        <begin position="535"/>
        <end position="545"/>
    </location>
</feature>
<evidence type="ECO:0000256" key="3">
    <source>
        <dbReference type="SAM" id="MobiDB-lite"/>
    </source>
</evidence>
<feature type="compositionally biased region" description="Basic and acidic residues" evidence="3">
    <location>
        <begin position="363"/>
        <end position="372"/>
    </location>
</feature>
<feature type="compositionally biased region" description="Basic residues" evidence="3">
    <location>
        <begin position="63"/>
        <end position="72"/>
    </location>
</feature>